<dbReference type="InterPro" id="IPR036366">
    <property type="entry name" value="PGBDSf"/>
</dbReference>
<feature type="domain" description="Peptidoglycan binding-like" evidence="1">
    <location>
        <begin position="9"/>
        <end position="61"/>
    </location>
</feature>
<dbReference type="SUPFAM" id="SSF47090">
    <property type="entry name" value="PGBD-like"/>
    <property type="match status" value="1"/>
</dbReference>
<name>A0A7Z9BYK3_9CYAN</name>
<protein>
    <recommendedName>
        <fullName evidence="1">Peptidoglycan binding-like domain-containing protein</fullName>
    </recommendedName>
</protein>
<dbReference type="Gene3D" id="1.10.101.10">
    <property type="entry name" value="PGBD-like superfamily/PGBD"/>
    <property type="match status" value="1"/>
</dbReference>
<dbReference type="InterPro" id="IPR036365">
    <property type="entry name" value="PGBD-like_sf"/>
</dbReference>
<reference evidence="2" key="1">
    <citation type="submission" date="2019-10" db="EMBL/GenBank/DDBJ databases">
        <authorList>
            <consortium name="Genoscope - CEA"/>
            <person name="William W."/>
        </authorList>
    </citation>
    <scope>NUCLEOTIDE SEQUENCE [LARGE SCALE GENOMIC DNA]</scope>
    <source>
        <strain evidence="2">BBR_PRJEB10992</strain>
    </source>
</reference>
<evidence type="ECO:0000259" key="1">
    <source>
        <dbReference type="Pfam" id="PF01471"/>
    </source>
</evidence>
<gene>
    <name evidence="2" type="ORF">PL8927_830003</name>
</gene>
<proteinExistence type="predicted"/>
<dbReference type="InterPro" id="IPR002477">
    <property type="entry name" value="Peptidoglycan-bd-like"/>
</dbReference>
<evidence type="ECO:0000313" key="3">
    <source>
        <dbReference type="Proteomes" id="UP000184550"/>
    </source>
</evidence>
<organism evidence="2 3">
    <name type="scientific">Planktothrix serta PCC 8927</name>
    <dbReference type="NCBI Taxonomy" id="671068"/>
    <lineage>
        <taxon>Bacteria</taxon>
        <taxon>Bacillati</taxon>
        <taxon>Cyanobacteriota</taxon>
        <taxon>Cyanophyceae</taxon>
        <taxon>Oscillatoriophycideae</taxon>
        <taxon>Oscillatoriales</taxon>
        <taxon>Microcoleaceae</taxon>
        <taxon>Planktothrix</taxon>
    </lineage>
</organism>
<evidence type="ECO:0000313" key="2">
    <source>
        <dbReference type="EMBL" id="VXD24568.1"/>
    </source>
</evidence>
<dbReference type="RefSeq" id="WP_083625991.1">
    <property type="nucleotide sequence ID" value="NZ_LR734883.1"/>
</dbReference>
<dbReference type="AlphaFoldDB" id="A0A7Z9BYK3"/>
<dbReference type="Pfam" id="PF01471">
    <property type="entry name" value="PG_binding_1"/>
    <property type="match status" value="1"/>
</dbReference>
<sequence>MILKRGEIGAKVREIQYQLERLGYNIGRFGMPFDEQLEATIKAFQEEMELPVDGRVGETTRLKIQSAVAAIENSTDVNQNSAYSNQLQHPPVANELGDFINGNWQQWQVICSQTLNARSGPGFNYSIDMRFPTGTVLMLHPEYRYPIKFDQVGKPWLVISYQGGAFFIRANQRFIKPMI</sequence>
<dbReference type="Proteomes" id="UP000184550">
    <property type="component" value="Unassembled WGS sequence"/>
</dbReference>
<keyword evidence="3" id="KW-1185">Reference proteome</keyword>
<accession>A0A7Z9BYK3</accession>
<dbReference type="EMBL" id="CZCU02000161">
    <property type="protein sequence ID" value="VXD24568.1"/>
    <property type="molecule type" value="Genomic_DNA"/>
</dbReference>
<comment type="caution">
    <text evidence="2">The sequence shown here is derived from an EMBL/GenBank/DDBJ whole genome shotgun (WGS) entry which is preliminary data.</text>
</comment>
<dbReference type="OrthoDB" id="452754at2"/>